<proteinExistence type="predicted"/>
<feature type="chain" id="PRO_5047489222" description="DUF3108 domain-containing protein" evidence="1">
    <location>
        <begin position="22"/>
        <end position="254"/>
    </location>
</feature>
<evidence type="ECO:0000313" key="3">
    <source>
        <dbReference type="Proteomes" id="UP001165367"/>
    </source>
</evidence>
<dbReference type="RefSeq" id="WP_237875349.1">
    <property type="nucleotide sequence ID" value="NZ_JAKLTR010000015.1"/>
</dbReference>
<protein>
    <recommendedName>
        <fullName evidence="4">DUF3108 domain-containing protein</fullName>
    </recommendedName>
</protein>
<gene>
    <name evidence="2" type="ORF">LZZ85_21110</name>
</gene>
<comment type="caution">
    <text evidence="2">The sequence shown here is derived from an EMBL/GenBank/DDBJ whole genome shotgun (WGS) entry which is preliminary data.</text>
</comment>
<organism evidence="2 3">
    <name type="scientific">Terrimonas ginsenosidimutans</name>
    <dbReference type="NCBI Taxonomy" id="2908004"/>
    <lineage>
        <taxon>Bacteria</taxon>
        <taxon>Pseudomonadati</taxon>
        <taxon>Bacteroidota</taxon>
        <taxon>Chitinophagia</taxon>
        <taxon>Chitinophagales</taxon>
        <taxon>Chitinophagaceae</taxon>
        <taxon>Terrimonas</taxon>
    </lineage>
</organism>
<reference evidence="2" key="1">
    <citation type="submission" date="2022-01" db="EMBL/GenBank/DDBJ databases">
        <authorList>
            <person name="Jo J.-H."/>
            <person name="Im W.-T."/>
        </authorList>
    </citation>
    <scope>NUCLEOTIDE SEQUENCE</scope>
    <source>
        <strain evidence="2">NA20</strain>
    </source>
</reference>
<evidence type="ECO:0000313" key="2">
    <source>
        <dbReference type="EMBL" id="MCG2616812.1"/>
    </source>
</evidence>
<keyword evidence="3" id="KW-1185">Reference proteome</keyword>
<keyword evidence="1" id="KW-0732">Signal</keyword>
<dbReference type="InterPro" id="IPR021457">
    <property type="entry name" value="DUF3108"/>
</dbReference>
<accession>A0ABS9KWU1</accession>
<name>A0ABS9KWU1_9BACT</name>
<feature type="signal peptide" evidence="1">
    <location>
        <begin position="1"/>
        <end position="21"/>
    </location>
</feature>
<dbReference type="Pfam" id="PF11306">
    <property type="entry name" value="DUF3108"/>
    <property type="match status" value="1"/>
</dbReference>
<dbReference type="Proteomes" id="UP001165367">
    <property type="component" value="Unassembled WGS sequence"/>
</dbReference>
<sequence length="254" mass="29507">MKIYSLLAGLLLPLASIFAQQDTVKITSDMVNTKVLKKGMNRYLVYFKLGKDSTRSNFNIWSRSIDYIDYEGRKAISVTQEWEDNTKIVHTVYSVCDEKTFAPLFQKSEWTGRTNSTFDFLKKEGYIKDTLLKSTDTARAKKQPYLAFQQALSEYVLNWHLDLETFPILPYKDGRTFLINFYDPGFSAPALQAYTVTGSSKLAGYDDQQVDCWLLTHTSPNNKEVFWISKKTKEVLKLEQQFGERYRFKIKLPE</sequence>
<dbReference type="EMBL" id="JAKLTR010000015">
    <property type="protein sequence ID" value="MCG2616812.1"/>
    <property type="molecule type" value="Genomic_DNA"/>
</dbReference>
<evidence type="ECO:0000256" key="1">
    <source>
        <dbReference type="SAM" id="SignalP"/>
    </source>
</evidence>
<evidence type="ECO:0008006" key="4">
    <source>
        <dbReference type="Google" id="ProtNLM"/>
    </source>
</evidence>